<evidence type="ECO:0000313" key="5">
    <source>
        <dbReference type="Proteomes" id="UP001595632"/>
    </source>
</evidence>
<comment type="caution">
    <text evidence="4">The sequence shown here is derived from an EMBL/GenBank/DDBJ whole genome shotgun (WGS) entry which is preliminary data.</text>
</comment>
<feature type="domain" description="SPOR" evidence="3">
    <location>
        <begin position="261"/>
        <end position="339"/>
    </location>
</feature>
<dbReference type="EMBL" id="JBHRTB010000010">
    <property type="protein sequence ID" value="MFC3145082.1"/>
    <property type="molecule type" value="Genomic_DNA"/>
</dbReference>
<evidence type="ECO:0000256" key="1">
    <source>
        <dbReference type="SAM" id="MobiDB-lite"/>
    </source>
</evidence>
<keyword evidence="5" id="KW-1185">Reference proteome</keyword>
<dbReference type="PROSITE" id="PS51724">
    <property type="entry name" value="SPOR"/>
    <property type="match status" value="1"/>
</dbReference>
<keyword evidence="2" id="KW-0732">Signal</keyword>
<evidence type="ECO:0000256" key="2">
    <source>
        <dbReference type="SAM" id="SignalP"/>
    </source>
</evidence>
<gene>
    <name evidence="4" type="ORF">ACFOGP_20345</name>
</gene>
<feature type="signal peptide" evidence="2">
    <location>
        <begin position="1"/>
        <end position="23"/>
    </location>
</feature>
<organism evidence="4 5">
    <name type="scientific">Psychromarinibacter halotolerans</name>
    <dbReference type="NCBI Taxonomy" id="1775175"/>
    <lineage>
        <taxon>Bacteria</taxon>
        <taxon>Pseudomonadati</taxon>
        <taxon>Pseudomonadota</taxon>
        <taxon>Alphaproteobacteria</taxon>
        <taxon>Rhodobacterales</taxon>
        <taxon>Paracoccaceae</taxon>
        <taxon>Psychromarinibacter</taxon>
    </lineage>
</organism>
<dbReference type="Proteomes" id="UP001595632">
    <property type="component" value="Unassembled WGS sequence"/>
</dbReference>
<dbReference type="InterPro" id="IPR036680">
    <property type="entry name" value="SPOR-like_sf"/>
</dbReference>
<dbReference type="Pfam" id="PF05036">
    <property type="entry name" value="SPOR"/>
    <property type="match status" value="1"/>
</dbReference>
<evidence type="ECO:0000259" key="3">
    <source>
        <dbReference type="PROSITE" id="PS51724"/>
    </source>
</evidence>
<feature type="compositionally biased region" description="Pro residues" evidence="1">
    <location>
        <begin position="87"/>
        <end position="120"/>
    </location>
</feature>
<feature type="chain" id="PRO_5046044811" evidence="2">
    <location>
        <begin position="24"/>
        <end position="339"/>
    </location>
</feature>
<evidence type="ECO:0000313" key="4">
    <source>
        <dbReference type="EMBL" id="MFC3145082.1"/>
    </source>
</evidence>
<dbReference type="InterPro" id="IPR007730">
    <property type="entry name" value="SPOR-like_dom"/>
</dbReference>
<reference evidence="5" key="1">
    <citation type="journal article" date="2019" name="Int. J. Syst. Evol. Microbiol.">
        <title>The Global Catalogue of Microorganisms (GCM) 10K type strain sequencing project: providing services to taxonomists for standard genome sequencing and annotation.</title>
        <authorList>
            <consortium name="The Broad Institute Genomics Platform"/>
            <consortium name="The Broad Institute Genome Sequencing Center for Infectious Disease"/>
            <person name="Wu L."/>
            <person name="Ma J."/>
        </authorList>
    </citation>
    <scope>NUCLEOTIDE SEQUENCE [LARGE SCALE GENOMIC DNA]</scope>
    <source>
        <strain evidence="5">KCTC 52366</strain>
    </source>
</reference>
<dbReference type="SUPFAM" id="SSF110997">
    <property type="entry name" value="Sporulation related repeat"/>
    <property type="match status" value="1"/>
</dbReference>
<feature type="region of interest" description="Disordered" evidence="1">
    <location>
        <begin position="87"/>
        <end position="122"/>
    </location>
</feature>
<proteinExistence type="predicted"/>
<name>A0ABV7GV30_9RHOB</name>
<protein>
    <submittedName>
        <fullName evidence="4">SPOR domain-containing protein</fullName>
    </submittedName>
</protein>
<accession>A0ABV7GV30</accession>
<dbReference type="RefSeq" id="WP_275634283.1">
    <property type="nucleotide sequence ID" value="NZ_JARGYD010000008.1"/>
</dbReference>
<sequence>MKRFKTITATALCFVAGLGTAQAQSVDDITGPAEVPPTDYTGKEYVDSNGCIFVRAGLDGAVTWVPRVSSDRQLLCGYTPSLANAPVPTPAPLAQPAPEPAPRVVTAPPPAATTPAPTPAPTMVATNVVRTTPPPRTVTVHAPPAATRVVCTSQCGPGPYVLSDGTRVIHVPKPPAITPPPGYRMAFDPEDGRFNPYRGHVTPEGFVQMRLVWTAGVPRKLVTPETERYTVINGRPTPDREYILTHEAPHGPAYTVSTKNTPPTGHRFVEVGVFSTPDKARAAAAGLSPLGLPMNLSTARRGGTEYTVLLAGPFASTGTLSNGLSMVRGAGYTGATTRR</sequence>